<organism evidence="2 3">
    <name type="scientific">Decorospora gaudefroyi</name>
    <dbReference type="NCBI Taxonomy" id="184978"/>
    <lineage>
        <taxon>Eukaryota</taxon>
        <taxon>Fungi</taxon>
        <taxon>Dikarya</taxon>
        <taxon>Ascomycota</taxon>
        <taxon>Pezizomycotina</taxon>
        <taxon>Dothideomycetes</taxon>
        <taxon>Pleosporomycetidae</taxon>
        <taxon>Pleosporales</taxon>
        <taxon>Pleosporineae</taxon>
        <taxon>Pleosporaceae</taxon>
        <taxon>Decorospora</taxon>
    </lineage>
</organism>
<dbReference type="AlphaFoldDB" id="A0A6A5K2E1"/>
<gene>
    <name evidence="2" type="ORF">BDW02DRAFT_243809</name>
</gene>
<dbReference type="EMBL" id="ML975561">
    <property type="protein sequence ID" value="KAF1828372.1"/>
    <property type="molecule type" value="Genomic_DNA"/>
</dbReference>
<protein>
    <submittedName>
        <fullName evidence="2">Uncharacterized protein</fullName>
    </submittedName>
</protein>
<evidence type="ECO:0000256" key="1">
    <source>
        <dbReference type="SAM" id="MobiDB-lite"/>
    </source>
</evidence>
<feature type="region of interest" description="Disordered" evidence="1">
    <location>
        <begin position="39"/>
        <end position="67"/>
    </location>
</feature>
<sequence>MCGYARVRVAVRWGTTAQVSSRKEGERWALGRSGRGWWLMPQGKAGRSRQHRSPPASSTPANRMAAWGRGSNHRVSFTTTYLSRGRDARGVLSTANTFALALRSRTGRLLARSRTPSSNSGRRRQTASPITAPYCADRRRPSDRRYVCFSVAFPSLAVMYPVQSPPSLVSPWLPGPERWAQAPMLSSGFHPHPAHAASGVDGHIFHGTRSHHGIFSATDSHQTTD</sequence>
<keyword evidence="3" id="KW-1185">Reference proteome</keyword>
<name>A0A6A5K2E1_9PLEO</name>
<accession>A0A6A5K2E1</accession>
<feature type="region of interest" description="Disordered" evidence="1">
    <location>
        <begin position="109"/>
        <end position="136"/>
    </location>
</feature>
<reference evidence="2" key="1">
    <citation type="submission" date="2020-01" db="EMBL/GenBank/DDBJ databases">
        <authorList>
            <consortium name="DOE Joint Genome Institute"/>
            <person name="Haridas S."/>
            <person name="Albert R."/>
            <person name="Binder M."/>
            <person name="Bloem J."/>
            <person name="Labutti K."/>
            <person name="Salamov A."/>
            <person name="Andreopoulos B."/>
            <person name="Baker S.E."/>
            <person name="Barry K."/>
            <person name="Bills G."/>
            <person name="Bluhm B.H."/>
            <person name="Cannon C."/>
            <person name="Castanera R."/>
            <person name="Culley D.E."/>
            <person name="Daum C."/>
            <person name="Ezra D."/>
            <person name="Gonzalez J.B."/>
            <person name="Henrissat B."/>
            <person name="Kuo A."/>
            <person name="Liang C."/>
            <person name="Lipzen A."/>
            <person name="Lutzoni F."/>
            <person name="Magnuson J."/>
            <person name="Mondo S."/>
            <person name="Nolan M."/>
            <person name="Ohm R."/>
            <person name="Pangilinan J."/>
            <person name="Park H.-J."/>
            <person name="Ramirez L."/>
            <person name="Alfaro M."/>
            <person name="Sun H."/>
            <person name="Tritt A."/>
            <person name="Yoshinaga Y."/>
            <person name="Zwiers L.-H."/>
            <person name="Turgeon B.G."/>
            <person name="Goodwin S.B."/>
            <person name="Spatafora J.W."/>
            <person name="Crous P.W."/>
            <person name="Grigoriev I.V."/>
        </authorList>
    </citation>
    <scope>NUCLEOTIDE SEQUENCE</scope>
    <source>
        <strain evidence="2">P77</strain>
    </source>
</reference>
<proteinExistence type="predicted"/>
<evidence type="ECO:0000313" key="3">
    <source>
        <dbReference type="Proteomes" id="UP000800040"/>
    </source>
</evidence>
<evidence type="ECO:0000313" key="2">
    <source>
        <dbReference type="EMBL" id="KAF1828372.1"/>
    </source>
</evidence>
<dbReference type="Proteomes" id="UP000800040">
    <property type="component" value="Unassembled WGS sequence"/>
</dbReference>